<proteinExistence type="inferred from homology"/>
<dbReference type="PANTHER" id="PTHR24305">
    <property type="entry name" value="CYTOCHROME P450"/>
    <property type="match status" value="1"/>
</dbReference>
<dbReference type="AlphaFoldDB" id="A0A4S2MVD1"/>
<comment type="subcellular location">
    <subcellularLocation>
        <location evidence="2">Membrane</location>
    </subcellularLocation>
</comment>
<keyword evidence="5" id="KW-0812">Transmembrane</keyword>
<evidence type="ECO:0000256" key="3">
    <source>
        <dbReference type="ARBA" id="ARBA00010617"/>
    </source>
</evidence>
<dbReference type="PRINTS" id="PR00385">
    <property type="entry name" value="P450"/>
</dbReference>
<name>A0A4S2MVD1_9PEZI</name>
<feature type="binding site" description="axial binding residue" evidence="12">
    <location>
        <position position="316"/>
    </location>
    <ligand>
        <name>heme</name>
        <dbReference type="ChEBI" id="CHEBI:30413"/>
    </ligand>
    <ligandPart>
        <name>Fe</name>
        <dbReference type="ChEBI" id="CHEBI:18248"/>
    </ligandPart>
</feature>
<keyword evidence="7" id="KW-1133">Transmembrane helix</keyword>
<dbReference type="OrthoDB" id="6692864at2759"/>
<comment type="similarity">
    <text evidence="3">Belongs to the cytochrome P450 family.</text>
</comment>
<evidence type="ECO:0000256" key="9">
    <source>
        <dbReference type="ARBA" id="ARBA00023004"/>
    </source>
</evidence>
<evidence type="ECO:0000256" key="2">
    <source>
        <dbReference type="ARBA" id="ARBA00004370"/>
    </source>
</evidence>
<dbReference type="GO" id="GO:0004497">
    <property type="term" value="F:monooxygenase activity"/>
    <property type="evidence" value="ECO:0007669"/>
    <property type="project" value="UniProtKB-KW"/>
</dbReference>
<evidence type="ECO:0000256" key="10">
    <source>
        <dbReference type="ARBA" id="ARBA00023033"/>
    </source>
</evidence>
<evidence type="ECO:0000256" key="8">
    <source>
        <dbReference type="ARBA" id="ARBA00023002"/>
    </source>
</evidence>
<keyword evidence="6 12" id="KW-0479">Metal-binding</keyword>
<dbReference type="Proteomes" id="UP000298138">
    <property type="component" value="Unassembled WGS sequence"/>
</dbReference>
<dbReference type="GO" id="GO:0005506">
    <property type="term" value="F:iron ion binding"/>
    <property type="evidence" value="ECO:0007669"/>
    <property type="project" value="InterPro"/>
</dbReference>
<evidence type="ECO:0000313" key="14">
    <source>
        <dbReference type="Proteomes" id="UP000298138"/>
    </source>
</evidence>
<dbReference type="EMBL" id="ML220124">
    <property type="protein sequence ID" value="TGZ80474.1"/>
    <property type="molecule type" value="Genomic_DNA"/>
</dbReference>
<dbReference type="STRING" id="341454.A0A4S2MVD1"/>
<dbReference type="InterPro" id="IPR050121">
    <property type="entry name" value="Cytochrome_P450_monoxygenase"/>
</dbReference>
<dbReference type="PANTHER" id="PTHR24305:SF112">
    <property type="entry name" value="L-ORNITHINE-N5-MONOOXYGENASE (EUROFUNG)"/>
    <property type="match status" value="1"/>
</dbReference>
<keyword evidence="9 12" id="KW-0408">Iron</keyword>
<dbReference type="InterPro" id="IPR002403">
    <property type="entry name" value="Cyt_P450_E_grp-IV"/>
</dbReference>
<keyword evidence="11" id="KW-0472">Membrane</keyword>
<evidence type="ECO:0000256" key="11">
    <source>
        <dbReference type="ARBA" id="ARBA00023136"/>
    </source>
</evidence>
<keyword evidence="4 12" id="KW-0349">Heme</keyword>
<dbReference type="InParanoid" id="A0A4S2MVD1"/>
<organism evidence="13 14">
    <name type="scientific">Ascodesmis nigricans</name>
    <dbReference type="NCBI Taxonomy" id="341454"/>
    <lineage>
        <taxon>Eukaryota</taxon>
        <taxon>Fungi</taxon>
        <taxon>Dikarya</taxon>
        <taxon>Ascomycota</taxon>
        <taxon>Pezizomycotina</taxon>
        <taxon>Pezizomycetes</taxon>
        <taxon>Pezizales</taxon>
        <taxon>Ascodesmidaceae</taxon>
        <taxon>Ascodesmis</taxon>
    </lineage>
</organism>
<dbReference type="InterPro" id="IPR001128">
    <property type="entry name" value="Cyt_P450"/>
</dbReference>
<accession>A0A4S2MVD1</accession>
<evidence type="ECO:0000256" key="6">
    <source>
        <dbReference type="ARBA" id="ARBA00022723"/>
    </source>
</evidence>
<evidence type="ECO:0000256" key="4">
    <source>
        <dbReference type="ARBA" id="ARBA00022617"/>
    </source>
</evidence>
<evidence type="ECO:0000256" key="5">
    <source>
        <dbReference type="ARBA" id="ARBA00022692"/>
    </source>
</evidence>
<dbReference type="GO" id="GO:0016020">
    <property type="term" value="C:membrane"/>
    <property type="evidence" value="ECO:0007669"/>
    <property type="project" value="UniProtKB-SubCell"/>
</dbReference>
<dbReference type="PRINTS" id="PR00465">
    <property type="entry name" value="EP450IV"/>
</dbReference>
<keyword evidence="8" id="KW-0560">Oxidoreductase</keyword>
<sequence length="374" mass="42144">MCDNQTDNLDPTVFRDKGFTSAALEDYAPRVQYHVHRLMEVIKSSKGKEVRIDLRTDEFAHDVVSDLGFGVEKGLQEGYGNREYFESINGLLALIQPIGSLRMLGEFFSVLPLLKGSNRLNSTGEALFEARRSVGLSRKDIFSHLMSADHRTAPPHLVAFHGNELSSNAQVLLIAGTITTSTTISMALYELSRNKGLQTRLYQELLEAFPNSPYDEITVDVVKGLPYLNAVINETLRLHPPAPNGTQYIVPDDGRTIDGTWLPGGTVVRTCPFAIQRDERYFAQAEVFFPERWTTRPELIKNRNAFIPFATGPYICVGRNLALQEIRLALANIIRVNRVSLGLSFNNKVFWDEWKDRFVLRIGPLPLVFTSRID</sequence>
<gene>
    <name evidence="13" type="ORF">EX30DRAFT_51757</name>
</gene>
<evidence type="ECO:0000256" key="1">
    <source>
        <dbReference type="ARBA" id="ARBA00001971"/>
    </source>
</evidence>
<evidence type="ECO:0000256" key="12">
    <source>
        <dbReference type="PIRSR" id="PIRSR602403-1"/>
    </source>
</evidence>
<evidence type="ECO:0000256" key="7">
    <source>
        <dbReference type="ARBA" id="ARBA00022989"/>
    </source>
</evidence>
<protein>
    <submittedName>
        <fullName evidence="13">Cytochrome P450</fullName>
    </submittedName>
</protein>
<dbReference type="SUPFAM" id="SSF48264">
    <property type="entry name" value="Cytochrome P450"/>
    <property type="match status" value="1"/>
</dbReference>
<dbReference type="Gene3D" id="1.10.630.10">
    <property type="entry name" value="Cytochrome P450"/>
    <property type="match status" value="1"/>
</dbReference>
<dbReference type="InterPro" id="IPR036396">
    <property type="entry name" value="Cyt_P450_sf"/>
</dbReference>
<reference evidence="13 14" key="1">
    <citation type="submission" date="2019-04" db="EMBL/GenBank/DDBJ databases">
        <title>Comparative genomics and transcriptomics to analyze fruiting body development in filamentous ascomycetes.</title>
        <authorList>
            <consortium name="DOE Joint Genome Institute"/>
            <person name="Lutkenhaus R."/>
            <person name="Traeger S."/>
            <person name="Breuer J."/>
            <person name="Kuo A."/>
            <person name="Lipzen A."/>
            <person name="Pangilinan J."/>
            <person name="Dilworth D."/>
            <person name="Sandor L."/>
            <person name="Poggeler S."/>
            <person name="Barry K."/>
            <person name="Grigoriev I.V."/>
            <person name="Nowrousian M."/>
        </authorList>
    </citation>
    <scope>NUCLEOTIDE SEQUENCE [LARGE SCALE GENOMIC DNA]</scope>
    <source>
        <strain evidence="13 14">CBS 389.68</strain>
    </source>
</reference>
<keyword evidence="14" id="KW-1185">Reference proteome</keyword>
<dbReference type="FunCoup" id="A0A4S2MVD1">
    <property type="interactions" value="1452"/>
</dbReference>
<comment type="cofactor">
    <cofactor evidence="1 12">
        <name>heme</name>
        <dbReference type="ChEBI" id="CHEBI:30413"/>
    </cofactor>
</comment>
<evidence type="ECO:0000313" key="13">
    <source>
        <dbReference type="EMBL" id="TGZ80474.1"/>
    </source>
</evidence>
<dbReference type="Pfam" id="PF00067">
    <property type="entry name" value="p450"/>
    <property type="match status" value="1"/>
</dbReference>
<keyword evidence="10" id="KW-0503">Monooxygenase</keyword>
<dbReference type="GO" id="GO:0016705">
    <property type="term" value="F:oxidoreductase activity, acting on paired donors, with incorporation or reduction of molecular oxygen"/>
    <property type="evidence" value="ECO:0007669"/>
    <property type="project" value="InterPro"/>
</dbReference>
<dbReference type="GO" id="GO:0020037">
    <property type="term" value="F:heme binding"/>
    <property type="evidence" value="ECO:0007669"/>
    <property type="project" value="InterPro"/>
</dbReference>